<name>A0A6A6LXE9_HEVBR</name>
<feature type="region of interest" description="Disordered" evidence="4">
    <location>
        <begin position="116"/>
        <end position="135"/>
    </location>
</feature>
<feature type="region of interest" description="Disordered" evidence="4">
    <location>
        <begin position="184"/>
        <end position="204"/>
    </location>
</feature>
<keyword evidence="1" id="KW-0678">Repressor</keyword>
<reference evidence="5 6" key="1">
    <citation type="journal article" date="2020" name="Mol. Plant">
        <title>The Chromosome-Based Rubber Tree Genome Provides New Insights into Spurge Genome Evolution and Rubber Biosynthesis.</title>
        <authorList>
            <person name="Liu J."/>
            <person name="Shi C."/>
            <person name="Shi C.C."/>
            <person name="Li W."/>
            <person name="Zhang Q.J."/>
            <person name="Zhang Y."/>
            <person name="Li K."/>
            <person name="Lu H.F."/>
            <person name="Shi C."/>
            <person name="Zhu S.T."/>
            <person name="Xiao Z.Y."/>
            <person name="Nan H."/>
            <person name="Yue Y."/>
            <person name="Zhu X.G."/>
            <person name="Wu Y."/>
            <person name="Hong X.N."/>
            <person name="Fan G.Y."/>
            <person name="Tong Y."/>
            <person name="Zhang D."/>
            <person name="Mao C.L."/>
            <person name="Liu Y.L."/>
            <person name="Hao S.J."/>
            <person name="Liu W.Q."/>
            <person name="Lv M.Q."/>
            <person name="Zhang H.B."/>
            <person name="Liu Y."/>
            <person name="Hu-Tang G.R."/>
            <person name="Wang J.P."/>
            <person name="Wang J.H."/>
            <person name="Sun Y.H."/>
            <person name="Ni S.B."/>
            <person name="Chen W.B."/>
            <person name="Zhang X.C."/>
            <person name="Jiao Y.N."/>
            <person name="Eichler E.E."/>
            <person name="Li G.H."/>
            <person name="Liu X."/>
            <person name="Gao L.Z."/>
        </authorList>
    </citation>
    <scope>NUCLEOTIDE SEQUENCE [LARGE SCALE GENOMIC DNA]</scope>
    <source>
        <strain evidence="6">cv. GT1</strain>
        <tissue evidence="5">Leaf</tissue>
    </source>
</reference>
<sequence>MCSNTSLSSSGGGGGCGDYSGGCGGESIYSKKPKRQRVPKRGPGVAELEKILREQEKRPDLDKAKNEGFSLVSLPPCSYQPQSPLLPSPNSLPTPVPSFAPNPNNFTPPTTTTFYANNSDSNPPSGGGRSGVHIAGSGVVLPEHALLPKMWNSCEPNGEIGGSRSASGIPLSIPLSNGCNNHFFPSPSLMQRSQHSPPSMVGAKRSRPFSMEMMIPPVPPFRYQAPAFSPQMNGLDSSLSCGGHSIINLEPCDTISREMKSGSSSKPNIRKCKSTDTGADNGNFLLFGSPTTPPSIQNQRERSKFSFSHFRKTMGTRSIWQHKVDQFRIKLSIASYFQVSKLVRWKQTLA</sequence>
<keyword evidence="3" id="KW-0804">Transcription</keyword>
<protein>
    <submittedName>
        <fullName evidence="5">Uncharacterized protein</fullName>
    </submittedName>
</protein>
<feature type="compositionally biased region" description="Basic residues" evidence="4">
    <location>
        <begin position="31"/>
        <end position="40"/>
    </location>
</feature>
<feature type="region of interest" description="Disordered" evidence="4">
    <location>
        <begin position="27"/>
        <end position="46"/>
    </location>
</feature>
<accession>A0A6A6LXE9</accession>
<evidence type="ECO:0000256" key="2">
    <source>
        <dbReference type="ARBA" id="ARBA00023015"/>
    </source>
</evidence>
<dbReference type="EMBL" id="JAAGAX010000008">
    <property type="protein sequence ID" value="KAF2305197.1"/>
    <property type="molecule type" value="Genomic_DNA"/>
</dbReference>
<dbReference type="PANTHER" id="PTHR33388">
    <property type="entry name" value="OS01G0212500 PROTEIN"/>
    <property type="match status" value="1"/>
</dbReference>
<evidence type="ECO:0000313" key="6">
    <source>
        <dbReference type="Proteomes" id="UP000467840"/>
    </source>
</evidence>
<evidence type="ECO:0000313" key="5">
    <source>
        <dbReference type="EMBL" id="KAF2305197.1"/>
    </source>
</evidence>
<feature type="compositionally biased region" description="Polar residues" evidence="4">
    <location>
        <begin position="188"/>
        <end position="197"/>
    </location>
</feature>
<gene>
    <name evidence="5" type="ORF">GH714_002981</name>
</gene>
<keyword evidence="6" id="KW-1185">Reference proteome</keyword>
<evidence type="ECO:0000256" key="3">
    <source>
        <dbReference type="ARBA" id="ARBA00023163"/>
    </source>
</evidence>
<dbReference type="GO" id="GO:0003700">
    <property type="term" value="F:DNA-binding transcription factor activity"/>
    <property type="evidence" value="ECO:0007669"/>
    <property type="project" value="InterPro"/>
</dbReference>
<dbReference type="Proteomes" id="UP000467840">
    <property type="component" value="Chromosome 9"/>
</dbReference>
<keyword evidence="2" id="KW-0805">Transcription regulation</keyword>
<dbReference type="AlphaFoldDB" id="A0A6A6LXE9"/>
<evidence type="ECO:0000256" key="1">
    <source>
        <dbReference type="ARBA" id="ARBA00022491"/>
    </source>
</evidence>
<evidence type="ECO:0000256" key="4">
    <source>
        <dbReference type="SAM" id="MobiDB-lite"/>
    </source>
</evidence>
<organism evidence="5 6">
    <name type="scientific">Hevea brasiliensis</name>
    <name type="common">Para rubber tree</name>
    <name type="synonym">Siphonia brasiliensis</name>
    <dbReference type="NCBI Taxonomy" id="3981"/>
    <lineage>
        <taxon>Eukaryota</taxon>
        <taxon>Viridiplantae</taxon>
        <taxon>Streptophyta</taxon>
        <taxon>Embryophyta</taxon>
        <taxon>Tracheophyta</taxon>
        <taxon>Spermatophyta</taxon>
        <taxon>Magnoliopsida</taxon>
        <taxon>eudicotyledons</taxon>
        <taxon>Gunneridae</taxon>
        <taxon>Pentapetalae</taxon>
        <taxon>rosids</taxon>
        <taxon>fabids</taxon>
        <taxon>Malpighiales</taxon>
        <taxon>Euphorbiaceae</taxon>
        <taxon>Crotonoideae</taxon>
        <taxon>Micrandreae</taxon>
        <taxon>Hevea</taxon>
    </lineage>
</organism>
<proteinExistence type="predicted"/>
<dbReference type="InterPro" id="IPR040356">
    <property type="entry name" value="SPEAR"/>
</dbReference>
<comment type="caution">
    <text evidence="5">The sequence shown here is derived from an EMBL/GenBank/DDBJ whole genome shotgun (WGS) entry which is preliminary data.</text>
</comment>
<dbReference type="PANTHER" id="PTHR33388:SF19">
    <property type="entry name" value="SPOROCYTELESS-LIKE EAR-CONTAINING PROTEIN"/>
    <property type="match status" value="1"/>
</dbReference>